<dbReference type="OrthoDB" id="8875908at2759"/>
<dbReference type="GO" id="GO:0005576">
    <property type="term" value="C:extracellular region"/>
    <property type="evidence" value="ECO:0007669"/>
    <property type="project" value="UniProtKB-SubCell"/>
</dbReference>
<dbReference type="AlphaFoldDB" id="A0A8J6F3F0"/>
<comment type="caution">
    <text evidence="8">The sequence shown here is derived from an EMBL/GenBank/DDBJ whole genome shotgun (WGS) entry which is preliminary data.</text>
</comment>
<dbReference type="Proteomes" id="UP000770717">
    <property type="component" value="Unassembled WGS sequence"/>
</dbReference>
<evidence type="ECO:0000256" key="7">
    <source>
        <dbReference type="SAM" id="MobiDB-lite"/>
    </source>
</evidence>
<dbReference type="InterPro" id="IPR010510">
    <property type="entry name" value="FGF1-bd"/>
</dbReference>
<evidence type="ECO:0000313" key="9">
    <source>
        <dbReference type="Proteomes" id="UP000770717"/>
    </source>
</evidence>
<dbReference type="Pfam" id="PF06473">
    <property type="entry name" value="FGF-BP1"/>
    <property type="match status" value="2"/>
</dbReference>
<protein>
    <recommendedName>
        <fullName evidence="10">Fibroblast growth factor-binding protein 1</fullName>
    </recommendedName>
</protein>
<feature type="region of interest" description="Disordered" evidence="7">
    <location>
        <begin position="39"/>
        <end position="77"/>
    </location>
</feature>
<evidence type="ECO:0000256" key="1">
    <source>
        <dbReference type="ARBA" id="ARBA00004613"/>
    </source>
</evidence>
<feature type="compositionally biased region" description="Basic and acidic residues" evidence="7">
    <location>
        <begin position="39"/>
        <end position="70"/>
    </location>
</feature>
<keyword evidence="5" id="KW-1015">Disulfide bond</keyword>
<keyword evidence="9" id="KW-1185">Reference proteome</keyword>
<organism evidence="8 9">
    <name type="scientific">Eleutherodactylus coqui</name>
    <name type="common">Puerto Rican coqui</name>
    <dbReference type="NCBI Taxonomy" id="57060"/>
    <lineage>
        <taxon>Eukaryota</taxon>
        <taxon>Metazoa</taxon>
        <taxon>Chordata</taxon>
        <taxon>Craniata</taxon>
        <taxon>Vertebrata</taxon>
        <taxon>Euteleostomi</taxon>
        <taxon>Amphibia</taxon>
        <taxon>Batrachia</taxon>
        <taxon>Anura</taxon>
        <taxon>Neobatrachia</taxon>
        <taxon>Hyloidea</taxon>
        <taxon>Eleutherodactylidae</taxon>
        <taxon>Eleutherodactylinae</taxon>
        <taxon>Eleutherodactylus</taxon>
        <taxon>Eleutherodactylus</taxon>
    </lineage>
</organism>
<evidence type="ECO:0000256" key="3">
    <source>
        <dbReference type="ARBA" id="ARBA00022525"/>
    </source>
</evidence>
<accession>A0A8J6F3F0</accession>
<evidence type="ECO:0000256" key="5">
    <source>
        <dbReference type="ARBA" id="ARBA00023157"/>
    </source>
</evidence>
<comment type="subcellular location">
    <subcellularLocation>
        <location evidence="1">Secreted</location>
    </subcellularLocation>
</comment>
<keyword evidence="3" id="KW-0964">Secreted</keyword>
<evidence type="ECO:0000256" key="4">
    <source>
        <dbReference type="ARBA" id="ARBA00022729"/>
    </source>
</evidence>
<comment type="similarity">
    <text evidence="2">Belongs to the fibroblast growth factor-binding protein family.</text>
</comment>
<dbReference type="GO" id="GO:0007267">
    <property type="term" value="P:cell-cell signaling"/>
    <property type="evidence" value="ECO:0007669"/>
    <property type="project" value="TreeGrafter"/>
</dbReference>
<dbReference type="EMBL" id="WNTK01000007">
    <property type="protein sequence ID" value="KAG9479696.1"/>
    <property type="molecule type" value="Genomic_DNA"/>
</dbReference>
<keyword evidence="4" id="KW-0732">Signal</keyword>
<evidence type="ECO:0000256" key="6">
    <source>
        <dbReference type="ARBA" id="ARBA00023183"/>
    </source>
</evidence>
<dbReference type="GO" id="GO:0019838">
    <property type="term" value="F:growth factor binding"/>
    <property type="evidence" value="ECO:0007669"/>
    <property type="project" value="UniProtKB-KW"/>
</dbReference>
<dbReference type="PANTHER" id="PTHR15258:SF2">
    <property type="entry name" value="FIBROBLAST GROWTH FACTOR-BINDING PROTEIN 1"/>
    <property type="match status" value="1"/>
</dbReference>
<keyword evidence="6" id="KW-0340">Growth factor binding</keyword>
<sequence>MKDVLAVTAKQHIMKLKKFALLTAVTLLLSQILLVEGNKQKEGKKDRQKGAGKEEKQKSPTQNKEKERGSKGGRASLKGKFLSKDKAECIWSVSGTETVTLNVECTKGDTKVSCAYGGNPTGCPNYAANQKSYWKQITRALKKKNICQDQKAVLKSKECKNGPPEAHLRYLPSNVPVPNHGSKIHEQPKPTTKVNITEPNKDCEKDTDVEREKLAKEYCGGSWSSLCSFFFSMVQDKSC</sequence>
<evidence type="ECO:0000256" key="2">
    <source>
        <dbReference type="ARBA" id="ARBA00008326"/>
    </source>
</evidence>
<evidence type="ECO:0000313" key="8">
    <source>
        <dbReference type="EMBL" id="KAG9479696.1"/>
    </source>
</evidence>
<gene>
    <name evidence="8" type="ORF">GDO78_011626</name>
</gene>
<dbReference type="PANTHER" id="PTHR15258">
    <property type="entry name" value="FGF BINDING PROTEIN-RELATED"/>
    <property type="match status" value="1"/>
</dbReference>
<evidence type="ECO:0008006" key="10">
    <source>
        <dbReference type="Google" id="ProtNLM"/>
    </source>
</evidence>
<proteinExistence type="inferred from homology"/>
<name>A0A8J6F3F0_ELECQ</name>
<reference evidence="8" key="1">
    <citation type="thesis" date="2020" institute="ProQuest LLC" country="789 East Eisenhower Parkway, Ann Arbor, MI, USA">
        <title>Comparative Genomics and Chromosome Evolution.</title>
        <authorList>
            <person name="Mudd A.B."/>
        </authorList>
    </citation>
    <scope>NUCLEOTIDE SEQUENCE</scope>
    <source>
        <strain evidence="8">HN-11 Male</strain>
        <tissue evidence="8">Kidney and liver</tissue>
    </source>
</reference>